<dbReference type="GeneID" id="17274473"/>
<evidence type="ECO:0000256" key="2">
    <source>
        <dbReference type="SAM" id="SignalP"/>
    </source>
</evidence>
<dbReference type="EnsemblProtists" id="EOD28927">
    <property type="protein sequence ID" value="EOD28927"/>
    <property type="gene ID" value="EMIHUDRAFT_366086"/>
</dbReference>
<feature type="compositionally biased region" description="Acidic residues" evidence="1">
    <location>
        <begin position="57"/>
        <end position="79"/>
    </location>
</feature>
<dbReference type="HOGENOM" id="CLU_1646911_0_0_1"/>
<dbReference type="PaxDb" id="2903-EOD28927"/>
<evidence type="ECO:0000313" key="3">
    <source>
        <dbReference type="EnsemblProtists" id="EOD28927"/>
    </source>
</evidence>
<reference evidence="3" key="2">
    <citation type="submission" date="2024-10" db="UniProtKB">
        <authorList>
            <consortium name="EnsemblProtists"/>
        </authorList>
    </citation>
    <scope>IDENTIFICATION</scope>
</reference>
<feature type="chain" id="PRO_5044277899" evidence="2">
    <location>
        <begin position="23"/>
        <end position="161"/>
    </location>
</feature>
<dbReference type="AlphaFoldDB" id="A0A0D3JZJ2"/>
<proteinExistence type="predicted"/>
<protein>
    <submittedName>
        <fullName evidence="3">Uncharacterized protein</fullName>
    </submittedName>
</protein>
<evidence type="ECO:0000256" key="1">
    <source>
        <dbReference type="SAM" id="MobiDB-lite"/>
    </source>
</evidence>
<evidence type="ECO:0000313" key="4">
    <source>
        <dbReference type="Proteomes" id="UP000013827"/>
    </source>
</evidence>
<reference evidence="4" key="1">
    <citation type="journal article" date="2013" name="Nature">
        <title>Pan genome of the phytoplankton Emiliania underpins its global distribution.</title>
        <authorList>
            <person name="Read B.A."/>
            <person name="Kegel J."/>
            <person name="Klute M.J."/>
            <person name="Kuo A."/>
            <person name="Lefebvre S.C."/>
            <person name="Maumus F."/>
            <person name="Mayer C."/>
            <person name="Miller J."/>
            <person name="Monier A."/>
            <person name="Salamov A."/>
            <person name="Young J."/>
            <person name="Aguilar M."/>
            <person name="Claverie J.M."/>
            <person name="Frickenhaus S."/>
            <person name="Gonzalez K."/>
            <person name="Herman E.K."/>
            <person name="Lin Y.C."/>
            <person name="Napier J."/>
            <person name="Ogata H."/>
            <person name="Sarno A.F."/>
            <person name="Shmutz J."/>
            <person name="Schroeder D."/>
            <person name="de Vargas C."/>
            <person name="Verret F."/>
            <person name="von Dassow P."/>
            <person name="Valentin K."/>
            <person name="Van de Peer Y."/>
            <person name="Wheeler G."/>
            <person name="Dacks J.B."/>
            <person name="Delwiche C.F."/>
            <person name="Dyhrman S.T."/>
            <person name="Glockner G."/>
            <person name="John U."/>
            <person name="Richards T."/>
            <person name="Worden A.Z."/>
            <person name="Zhang X."/>
            <person name="Grigoriev I.V."/>
            <person name="Allen A.E."/>
            <person name="Bidle K."/>
            <person name="Borodovsky M."/>
            <person name="Bowler C."/>
            <person name="Brownlee C."/>
            <person name="Cock J.M."/>
            <person name="Elias M."/>
            <person name="Gladyshev V.N."/>
            <person name="Groth M."/>
            <person name="Guda C."/>
            <person name="Hadaegh A."/>
            <person name="Iglesias-Rodriguez M.D."/>
            <person name="Jenkins J."/>
            <person name="Jones B.M."/>
            <person name="Lawson T."/>
            <person name="Leese F."/>
            <person name="Lindquist E."/>
            <person name="Lobanov A."/>
            <person name="Lomsadze A."/>
            <person name="Malik S.B."/>
            <person name="Marsh M.E."/>
            <person name="Mackinder L."/>
            <person name="Mock T."/>
            <person name="Mueller-Roeber B."/>
            <person name="Pagarete A."/>
            <person name="Parker M."/>
            <person name="Probert I."/>
            <person name="Quesneville H."/>
            <person name="Raines C."/>
            <person name="Rensing S.A."/>
            <person name="Riano-Pachon D.M."/>
            <person name="Richier S."/>
            <person name="Rokitta S."/>
            <person name="Shiraiwa Y."/>
            <person name="Soanes D.M."/>
            <person name="van der Giezen M."/>
            <person name="Wahlund T.M."/>
            <person name="Williams B."/>
            <person name="Wilson W."/>
            <person name="Wolfe G."/>
            <person name="Wurch L.L."/>
        </authorList>
    </citation>
    <scope>NUCLEOTIDE SEQUENCE</scope>
</reference>
<keyword evidence="2" id="KW-0732">Signal</keyword>
<sequence length="161" mass="16749">MRKALLSTSVTLAIALLADGQAKLVTGLQATEAPPEAPPEETKQAGLGAVRARSLEPEDDDEDDAEDDDEDDDDEDGTVTEEIGSGILPGEWASLSMESGAAPRPRRSITGFAAGFLTATIAYVFWAGLGVEFAASLLTATAAFAARGSMSARQNPRPVLV</sequence>
<keyword evidence="4" id="KW-1185">Reference proteome</keyword>
<dbReference type="Proteomes" id="UP000013827">
    <property type="component" value="Unassembled WGS sequence"/>
</dbReference>
<organism evidence="3 4">
    <name type="scientific">Emiliania huxleyi (strain CCMP1516)</name>
    <dbReference type="NCBI Taxonomy" id="280463"/>
    <lineage>
        <taxon>Eukaryota</taxon>
        <taxon>Haptista</taxon>
        <taxon>Haptophyta</taxon>
        <taxon>Prymnesiophyceae</taxon>
        <taxon>Isochrysidales</taxon>
        <taxon>Noelaerhabdaceae</taxon>
        <taxon>Emiliania</taxon>
    </lineage>
</organism>
<dbReference type="KEGG" id="ehx:EMIHUDRAFT_366086"/>
<dbReference type="RefSeq" id="XP_005781356.1">
    <property type="nucleotide sequence ID" value="XM_005781299.1"/>
</dbReference>
<feature type="region of interest" description="Disordered" evidence="1">
    <location>
        <begin position="29"/>
        <end position="99"/>
    </location>
</feature>
<accession>A0A0D3JZJ2</accession>
<name>A0A0D3JZJ2_EMIH1</name>
<feature type="signal peptide" evidence="2">
    <location>
        <begin position="1"/>
        <end position="22"/>
    </location>
</feature>